<evidence type="ECO:0008006" key="3">
    <source>
        <dbReference type="Google" id="ProtNLM"/>
    </source>
</evidence>
<keyword evidence="2" id="KW-1185">Reference proteome</keyword>
<proteinExistence type="predicted"/>
<accession>M5FTQ3</accession>
<name>M5FTQ3_DACPD</name>
<reference evidence="1 2" key="1">
    <citation type="journal article" date="2012" name="Science">
        <title>The Paleozoic origin of enzymatic lignin decomposition reconstructed from 31 fungal genomes.</title>
        <authorList>
            <person name="Floudas D."/>
            <person name="Binder M."/>
            <person name="Riley R."/>
            <person name="Barry K."/>
            <person name="Blanchette R.A."/>
            <person name="Henrissat B."/>
            <person name="Martinez A.T."/>
            <person name="Otillar R."/>
            <person name="Spatafora J.W."/>
            <person name="Yadav J.S."/>
            <person name="Aerts A."/>
            <person name="Benoit I."/>
            <person name="Boyd A."/>
            <person name="Carlson A."/>
            <person name="Copeland A."/>
            <person name="Coutinho P.M."/>
            <person name="de Vries R.P."/>
            <person name="Ferreira P."/>
            <person name="Findley K."/>
            <person name="Foster B."/>
            <person name="Gaskell J."/>
            <person name="Glotzer D."/>
            <person name="Gorecki P."/>
            <person name="Heitman J."/>
            <person name="Hesse C."/>
            <person name="Hori C."/>
            <person name="Igarashi K."/>
            <person name="Jurgens J.A."/>
            <person name="Kallen N."/>
            <person name="Kersten P."/>
            <person name="Kohler A."/>
            <person name="Kuees U."/>
            <person name="Kumar T.K.A."/>
            <person name="Kuo A."/>
            <person name="LaButti K."/>
            <person name="Larrondo L.F."/>
            <person name="Lindquist E."/>
            <person name="Ling A."/>
            <person name="Lombard V."/>
            <person name="Lucas S."/>
            <person name="Lundell T."/>
            <person name="Martin R."/>
            <person name="McLaughlin D.J."/>
            <person name="Morgenstern I."/>
            <person name="Morin E."/>
            <person name="Murat C."/>
            <person name="Nagy L.G."/>
            <person name="Nolan M."/>
            <person name="Ohm R.A."/>
            <person name="Patyshakuliyeva A."/>
            <person name="Rokas A."/>
            <person name="Ruiz-Duenas F.J."/>
            <person name="Sabat G."/>
            <person name="Salamov A."/>
            <person name="Samejima M."/>
            <person name="Schmutz J."/>
            <person name="Slot J.C."/>
            <person name="St John F."/>
            <person name="Stenlid J."/>
            <person name="Sun H."/>
            <person name="Sun S."/>
            <person name="Syed K."/>
            <person name="Tsang A."/>
            <person name="Wiebenga A."/>
            <person name="Young D."/>
            <person name="Pisabarro A."/>
            <person name="Eastwood D.C."/>
            <person name="Martin F."/>
            <person name="Cullen D."/>
            <person name="Grigoriev I.V."/>
            <person name="Hibbett D.S."/>
        </authorList>
    </citation>
    <scope>NUCLEOTIDE SEQUENCE [LARGE SCALE GENOMIC DNA]</scope>
    <source>
        <strain evidence="1 2">DJM-731 SS1</strain>
    </source>
</reference>
<dbReference type="HOGENOM" id="CLU_032339_0_0_1"/>
<gene>
    <name evidence="1" type="ORF">DACRYDRAFT_55580</name>
</gene>
<dbReference type="STRING" id="1858805.M5FTQ3"/>
<dbReference type="OMA" id="PWITIHA"/>
<feature type="non-terminal residue" evidence="1">
    <location>
        <position position="380"/>
    </location>
</feature>
<protein>
    <recommendedName>
        <fullName evidence="3">O-fucosyltransferase family protein</fullName>
    </recommendedName>
</protein>
<organism evidence="1 2">
    <name type="scientific">Dacryopinax primogenitus (strain DJM 731)</name>
    <name type="common">Brown rot fungus</name>
    <dbReference type="NCBI Taxonomy" id="1858805"/>
    <lineage>
        <taxon>Eukaryota</taxon>
        <taxon>Fungi</taxon>
        <taxon>Dikarya</taxon>
        <taxon>Basidiomycota</taxon>
        <taxon>Agaricomycotina</taxon>
        <taxon>Dacrymycetes</taxon>
        <taxon>Dacrymycetales</taxon>
        <taxon>Dacrymycetaceae</taxon>
        <taxon>Dacryopinax</taxon>
    </lineage>
</organism>
<dbReference type="GeneID" id="63690398"/>
<dbReference type="RefSeq" id="XP_040626386.1">
    <property type="nucleotide sequence ID" value="XM_040775336.1"/>
</dbReference>
<evidence type="ECO:0000313" key="1">
    <source>
        <dbReference type="EMBL" id="EJT99488.1"/>
    </source>
</evidence>
<dbReference type="OrthoDB" id="423313at2759"/>
<dbReference type="AlphaFoldDB" id="M5FTQ3"/>
<dbReference type="EMBL" id="JH795869">
    <property type="protein sequence ID" value="EJT99488.1"/>
    <property type="molecule type" value="Genomic_DNA"/>
</dbReference>
<sequence>DNLKPDKQYITGWLSSGWTNDVMTYTNLLFLSLLTERIPVLGPFVPSHLSPSAGYLPFSEVFDLPLLAHELHTPILEWSDVKRVEDDLQGEREAVGCWSTWAGWEWGNGQGRSGWVPDTFDLDVSYTPVPQTYDSHNPQDPHVSLARLMTLSFSSSRSLAIARSVPLPSPLLGATLPPSDHLLCFDLLYYARLVEGKFEWEEDYSPAWRLVGRKMRWAPLLLQKAEIYLREHWQIKHSDPIPPYISVHMRRADFRAYCNGTLECMPTLHQLERRVSSVRSQLLFLGISAPYVLLTSDETDASWWASLPPTYGQINHTLYRTEEKYGEWYPSVLDSVFLSLGSGFVGTEGSTMSLLAYRRVRERGGVGEWVRWKGVPEGEL</sequence>
<evidence type="ECO:0000313" key="2">
    <source>
        <dbReference type="Proteomes" id="UP000030653"/>
    </source>
</evidence>
<dbReference type="Proteomes" id="UP000030653">
    <property type="component" value="Unassembled WGS sequence"/>
</dbReference>
<dbReference type="CDD" id="cd11296">
    <property type="entry name" value="O-FucT_like"/>
    <property type="match status" value="1"/>
</dbReference>
<dbReference type="Gene3D" id="3.40.50.11350">
    <property type="match status" value="1"/>
</dbReference>